<dbReference type="EMBL" id="CAJNOR010015458">
    <property type="protein sequence ID" value="CAF1682323.1"/>
    <property type="molecule type" value="Genomic_DNA"/>
</dbReference>
<name>A0A816H3U0_ADIRI</name>
<dbReference type="AlphaFoldDB" id="A0A816H3U0"/>
<evidence type="ECO:0000313" key="2">
    <source>
        <dbReference type="Proteomes" id="UP000663828"/>
    </source>
</evidence>
<feature type="non-terminal residue" evidence="1">
    <location>
        <position position="1"/>
    </location>
</feature>
<organism evidence="1 2">
    <name type="scientific">Adineta ricciae</name>
    <name type="common">Rotifer</name>
    <dbReference type="NCBI Taxonomy" id="249248"/>
    <lineage>
        <taxon>Eukaryota</taxon>
        <taxon>Metazoa</taxon>
        <taxon>Spiralia</taxon>
        <taxon>Gnathifera</taxon>
        <taxon>Rotifera</taxon>
        <taxon>Eurotatoria</taxon>
        <taxon>Bdelloidea</taxon>
        <taxon>Adinetida</taxon>
        <taxon>Adinetidae</taxon>
        <taxon>Adineta</taxon>
    </lineage>
</organism>
<comment type="caution">
    <text evidence="1">The sequence shown here is derived from an EMBL/GenBank/DDBJ whole genome shotgun (WGS) entry which is preliminary data.</text>
</comment>
<sequence>KEFRKRREAFVRNNCTLNHWSTELNEASSSDGLPKVAMNKFNAYQRALISGVNVD</sequence>
<protein>
    <submittedName>
        <fullName evidence="1">Uncharacterized protein</fullName>
    </submittedName>
</protein>
<proteinExistence type="predicted"/>
<evidence type="ECO:0000313" key="1">
    <source>
        <dbReference type="EMBL" id="CAF1682323.1"/>
    </source>
</evidence>
<keyword evidence="2" id="KW-1185">Reference proteome</keyword>
<reference evidence="1" key="1">
    <citation type="submission" date="2021-02" db="EMBL/GenBank/DDBJ databases">
        <authorList>
            <person name="Nowell W R."/>
        </authorList>
    </citation>
    <scope>NUCLEOTIDE SEQUENCE</scope>
</reference>
<gene>
    <name evidence="1" type="ORF">XAT740_LOCUS60877</name>
</gene>
<accession>A0A816H3U0</accession>
<dbReference type="Proteomes" id="UP000663828">
    <property type="component" value="Unassembled WGS sequence"/>
</dbReference>